<sequence>MLLALMKKELLALSRDIHGMGALFIMPMVFIIVMSMALKDVYTPATKSLAYAVVNQDQGKTADKLIERWTQEAGAAQPLPEQWQDEVRAGRLKYVLLVEAGFSKVMDDLASHGDAKARLLTEPGLDNSVFATNRMRLLAIAAQLRVEGLLAKLPRQLNTSALTGDAPVAAERMSVGPRPTAVQQNVPAWLVFGMFFVVASIAGLFVEERACGALSRLRSLGARPWQLIVSKIIPYLAVNGVQAALMLAVGVWLMPQIGGEGLSLQGIDWGALLLMLLAISLAAVSLALTVACLVSTHAQAATLGPILNVLMAALGGVMVPLFVMPPVMQKIAAYSPMNWGLEGLLNVLLRNGDVASVLSQVGRLAGFSALMLMIAFLLFRRRI</sequence>
<feature type="transmembrane region" description="Helical" evidence="8">
    <location>
        <begin position="273"/>
        <end position="294"/>
    </location>
</feature>
<feature type="transmembrane region" description="Helical" evidence="8">
    <location>
        <begin position="306"/>
        <end position="328"/>
    </location>
</feature>
<accession>Q21RD5</accession>
<evidence type="ECO:0000259" key="9">
    <source>
        <dbReference type="PROSITE" id="PS51012"/>
    </source>
</evidence>
<evidence type="ECO:0000256" key="6">
    <source>
        <dbReference type="ARBA" id="ARBA00022989"/>
    </source>
</evidence>
<evidence type="ECO:0000313" key="11">
    <source>
        <dbReference type="Proteomes" id="UP000008332"/>
    </source>
</evidence>
<dbReference type="Proteomes" id="UP000008332">
    <property type="component" value="Chromosome"/>
</dbReference>
<organism evidence="10 11">
    <name type="scientific">Albidiferax ferrireducens (strain ATCC BAA-621 / DSM 15236 / T118)</name>
    <name type="common">Rhodoferax ferrireducens</name>
    <dbReference type="NCBI Taxonomy" id="338969"/>
    <lineage>
        <taxon>Bacteria</taxon>
        <taxon>Pseudomonadati</taxon>
        <taxon>Pseudomonadota</taxon>
        <taxon>Betaproteobacteria</taxon>
        <taxon>Burkholderiales</taxon>
        <taxon>Comamonadaceae</taxon>
        <taxon>Rhodoferax</taxon>
    </lineage>
</organism>
<dbReference type="PANTHER" id="PTHR30294:SF38">
    <property type="entry name" value="TRANSPORT PERMEASE PROTEIN"/>
    <property type="match status" value="1"/>
</dbReference>
<dbReference type="HOGENOM" id="CLU_039483_0_1_4"/>
<dbReference type="InterPro" id="IPR047817">
    <property type="entry name" value="ABC2_TM_bact-type"/>
</dbReference>
<dbReference type="KEGG" id="rfr:Rfer_3970"/>
<evidence type="ECO:0000256" key="8">
    <source>
        <dbReference type="SAM" id="Phobius"/>
    </source>
</evidence>
<dbReference type="OrthoDB" id="266913at2"/>
<keyword evidence="3" id="KW-0813">Transport</keyword>
<proteinExistence type="inferred from homology"/>
<keyword evidence="5 8" id="KW-0812">Transmembrane</keyword>
<dbReference type="PROSITE" id="PS51012">
    <property type="entry name" value="ABC_TM2"/>
    <property type="match status" value="1"/>
</dbReference>
<feature type="transmembrane region" description="Helical" evidence="8">
    <location>
        <begin position="186"/>
        <end position="206"/>
    </location>
</feature>
<evidence type="ECO:0000313" key="10">
    <source>
        <dbReference type="EMBL" id="ABD71668.1"/>
    </source>
</evidence>
<comment type="subcellular location">
    <subcellularLocation>
        <location evidence="1">Cell membrane</location>
        <topology evidence="1">Multi-pass membrane protein</topology>
    </subcellularLocation>
</comment>
<dbReference type="InterPro" id="IPR013525">
    <property type="entry name" value="ABC2_TM"/>
</dbReference>
<dbReference type="AlphaFoldDB" id="Q21RD5"/>
<reference evidence="11" key="1">
    <citation type="submission" date="2006-02" db="EMBL/GenBank/DDBJ databases">
        <title>Complete sequence of chromosome of Rhodoferax ferrireducens DSM 15236.</title>
        <authorList>
            <person name="Copeland A."/>
            <person name="Lucas S."/>
            <person name="Lapidus A."/>
            <person name="Barry K."/>
            <person name="Detter J.C."/>
            <person name="Glavina del Rio T."/>
            <person name="Hammon N."/>
            <person name="Israni S."/>
            <person name="Pitluck S."/>
            <person name="Brettin T."/>
            <person name="Bruce D."/>
            <person name="Han C."/>
            <person name="Tapia R."/>
            <person name="Gilna P."/>
            <person name="Kiss H."/>
            <person name="Schmutz J."/>
            <person name="Larimer F."/>
            <person name="Land M."/>
            <person name="Kyrpides N."/>
            <person name="Ivanova N."/>
            <person name="Richardson P."/>
        </authorList>
    </citation>
    <scope>NUCLEOTIDE SEQUENCE [LARGE SCALE GENOMIC DNA]</scope>
    <source>
        <strain evidence="11">ATCC BAA-621 / DSM 15236 / T118</strain>
    </source>
</reference>
<comment type="similarity">
    <text evidence="2">Belongs to the ABC-2 integral membrane protein family.</text>
</comment>
<evidence type="ECO:0000256" key="3">
    <source>
        <dbReference type="ARBA" id="ARBA00022448"/>
    </source>
</evidence>
<dbReference type="Pfam" id="PF12698">
    <property type="entry name" value="ABC2_membrane_3"/>
    <property type="match status" value="1"/>
</dbReference>
<evidence type="ECO:0000256" key="4">
    <source>
        <dbReference type="ARBA" id="ARBA00022475"/>
    </source>
</evidence>
<feature type="transmembrane region" description="Helical" evidence="8">
    <location>
        <begin position="361"/>
        <end position="379"/>
    </location>
</feature>
<feature type="transmembrane region" description="Helical" evidence="8">
    <location>
        <begin position="20"/>
        <end position="38"/>
    </location>
</feature>
<keyword evidence="6 8" id="KW-1133">Transmembrane helix</keyword>
<dbReference type="GO" id="GO:0005886">
    <property type="term" value="C:plasma membrane"/>
    <property type="evidence" value="ECO:0007669"/>
    <property type="project" value="UniProtKB-SubCell"/>
</dbReference>
<protein>
    <submittedName>
        <fullName evidence="10">ABC-2</fullName>
    </submittedName>
</protein>
<keyword evidence="4" id="KW-1003">Cell membrane</keyword>
<dbReference type="EMBL" id="CP000267">
    <property type="protein sequence ID" value="ABD71668.1"/>
    <property type="molecule type" value="Genomic_DNA"/>
</dbReference>
<dbReference type="RefSeq" id="WP_011466230.1">
    <property type="nucleotide sequence ID" value="NC_007908.1"/>
</dbReference>
<dbReference type="InterPro" id="IPR051449">
    <property type="entry name" value="ABC-2_transporter_component"/>
</dbReference>
<evidence type="ECO:0000256" key="5">
    <source>
        <dbReference type="ARBA" id="ARBA00022692"/>
    </source>
</evidence>
<keyword evidence="7 8" id="KW-0472">Membrane</keyword>
<dbReference type="PANTHER" id="PTHR30294">
    <property type="entry name" value="MEMBRANE COMPONENT OF ABC TRANSPORTER YHHJ-RELATED"/>
    <property type="match status" value="1"/>
</dbReference>
<evidence type="ECO:0000256" key="7">
    <source>
        <dbReference type="ARBA" id="ARBA00023136"/>
    </source>
</evidence>
<dbReference type="GO" id="GO:0140359">
    <property type="term" value="F:ABC-type transporter activity"/>
    <property type="evidence" value="ECO:0007669"/>
    <property type="project" value="InterPro"/>
</dbReference>
<dbReference type="STRING" id="338969.Rfer_3970"/>
<evidence type="ECO:0000256" key="2">
    <source>
        <dbReference type="ARBA" id="ARBA00007783"/>
    </source>
</evidence>
<feature type="domain" description="ABC transmembrane type-2" evidence="9">
    <location>
        <begin position="147"/>
        <end position="382"/>
    </location>
</feature>
<evidence type="ECO:0000256" key="1">
    <source>
        <dbReference type="ARBA" id="ARBA00004651"/>
    </source>
</evidence>
<name>Q21RD5_ALBFT</name>
<feature type="transmembrane region" description="Helical" evidence="8">
    <location>
        <begin position="227"/>
        <end position="253"/>
    </location>
</feature>
<gene>
    <name evidence="10" type="ordered locus">Rfer_3970</name>
</gene>
<dbReference type="eggNOG" id="COG0842">
    <property type="taxonomic scope" value="Bacteria"/>
</dbReference>
<keyword evidence="11" id="KW-1185">Reference proteome</keyword>